<comment type="cofactor">
    <cofactor evidence="1">
        <name>Cu(2+)</name>
        <dbReference type="ChEBI" id="CHEBI:29036"/>
    </cofactor>
</comment>
<proteinExistence type="predicted"/>
<dbReference type="InterPro" id="IPR005103">
    <property type="entry name" value="AA9_LPMO"/>
</dbReference>
<dbReference type="InterPro" id="IPR052282">
    <property type="entry name" value="Starch-active_LPMO"/>
</dbReference>
<organism evidence="4">
    <name type="scientific">viral metagenome</name>
    <dbReference type="NCBI Taxonomy" id="1070528"/>
    <lineage>
        <taxon>unclassified sequences</taxon>
        <taxon>metagenomes</taxon>
        <taxon>organismal metagenomes</taxon>
    </lineage>
</organism>
<name>A0A6C0E161_9ZZZZ</name>
<dbReference type="PANTHER" id="PTHR36575">
    <property type="entry name" value="BINDING PROTEIN, PUTATIVE (AFU_ORTHOLOGUE AFUA_1G14430)-RELATED"/>
    <property type="match status" value="1"/>
</dbReference>
<dbReference type="Gene3D" id="2.10.25.10">
    <property type="entry name" value="Laminin"/>
    <property type="match status" value="1"/>
</dbReference>
<evidence type="ECO:0000259" key="3">
    <source>
        <dbReference type="PROSITE" id="PS00022"/>
    </source>
</evidence>
<evidence type="ECO:0000256" key="2">
    <source>
        <dbReference type="ARBA" id="ARBA00023008"/>
    </source>
</evidence>
<dbReference type="PANTHER" id="PTHR36575:SF2">
    <property type="entry name" value="CHITIN-BINDING TYPE-4 DOMAIN-CONTAINING PROTEIN-RELATED"/>
    <property type="match status" value="1"/>
</dbReference>
<dbReference type="EMBL" id="MN739710">
    <property type="protein sequence ID" value="QHT22452.1"/>
    <property type="molecule type" value="Genomic_DNA"/>
</dbReference>
<evidence type="ECO:0000256" key="1">
    <source>
        <dbReference type="ARBA" id="ARBA00001973"/>
    </source>
</evidence>
<dbReference type="Gene3D" id="2.70.50.70">
    <property type="match status" value="1"/>
</dbReference>
<dbReference type="PROSITE" id="PS00022">
    <property type="entry name" value="EGF_1"/>
    <property type="match status" value="1"/>
</dbReference>
<accession>A0A6C0E161</accession>
<dbReference type="Pfam" id="PF03443">
    <property type="entry name" value="AA9"/>
    <property type="match status" value="1"/>
</dbReference>
<sequence length="594" mass="66379">MLFVISFLLFLTNVYSHGRLTNPIPRLRISDGGINAPVYTCLGPIFKTSQTSMRCHDSVASSISATYNAGDFINLQWTMEAPHPGDCSIWLSYDSNVDSPLNWIKLKDIPGCLAPNGIDTISGINSYSFKLPDFLPSCEHCVLRWEWYAVQQVSNVEFYVNCVDIKIINNINDCSKPGPTTQINGIEHLLYNLKDATQSGCPFYNVYDVNLRPSINKRSRGPLEWVPVCDNNPNTPTIPVPPVIIYPCSNINCGQFGTCNNGICICKNEYTGRNCEIPPSVKCDINCNTLNRKTCNTDNICGNCKTGFNGIDNGNTLCKIECIRNCSLLNRRGCTKPNTCGVCLPNFTEPKSKKKSDSCVKTIGDSNIGEISLSISAQWDSGFCGRWITKCPSDRLISFSVPSEISDVRGWNMLNMEKVGNKISGYCANWVITGNDAYGGFCSSFPYGKTIIANKNGYLFQNQRFRNLLENNIMDSNYQNVSMIINVQGDINYDSLINDLSSNIYGNSDITILNDNKNDANTELSLKINCKSRQQFDSALFVHVPELGSTQIDQNLFYKDPIYIDDEDRINSSNKIKLNLYLFYLLFLIAIKLI</sequence>
<reference evidence="4" key="1">
    <citation type="journal article" date="2020" name="Nature">
        <title>Giant virus diversity and host interactions through global metagenomics.</title>
        <authorList>
            <person name="Schulz F."/>
            <person name="Roux S."/>
            <person name="Paez-Espino D."/>
            <person name="Jungbluth S."/>
            <person name="Walsh D.A."/>
            <person name="Denef V.J."/>
            <person name="McMahon K.D."/>
            <person name="Konstantinidis K.T."/>
            <person name="Eloe-Fadrosh E.A."/>
            <person name="Kyrpides N.C."/>
            <person name="Woyke T."/>
        </authorList>
    </citation>
    <scope>NUCLEOTIDE SEQUENCE</scope>
    <source>
        <strain evidence="4">GVMAG-M-3300023179-111</strain>
    </source>
</reference>
<dbReference type="AlphaFoldDB" id="A0A6C0E161"/>
<evidence type="ECO:0000313" key="4">
    <source>
        <dbReference type="EMBL" id="QHT22452.1"/>
    </source>
</evidence>
<protein>
    <recommendedName>
        <fullName evidence="3">EGF-like domain-containing protein</fullName>
    </recommendedName>
</protein>
<dbReference type="InterPro" id="IPR000742">
    <property type="entry name" value="EGF"/>
</dbReference>
<keyword evidence="2" id="KW-0186">Copper</keyword>
<feature type="domain" description="EGF-like" evidence="3">
    <location>
        <begin position="264"/>
        <end position="275"/>
    </location>
</feature>